<dbReference type="GO" id="GO:0005634">
    <property type="term" value="C:nucleus"/>
    <property type="evidence" value="ECO:0007669"/>
    <property type="project" value="UniProtKB-SubCell"/>
</dbReference>
<proteinExistence type="predicted"/>
<dbReference type="SMART" id="SM00906">
    <property type="entry name" value="Fungal_trans"/>
    <property type="match status" value="1"/>
</dbReference>
<protein>
    <recommendedName>
        <fullName evidence="7">Xylanolytic transcriptional activator regulatory domain-containing protein</fullName>
    </recommendedName>
</protein>
<dbReference type="GO" id="GO:0003677">
    <property type="term" value="F:DNA binding"/>
    <property type="evidence" value="ECO:0007669"/>
    <property type="project" value="InterPro"/>
</dbReference>
<dbReference type="GO" id="GO:0000981">
    <property type="term" value="F:DNA-binding transcription factor activity, RNA polymerase II-specific"/>
    <property type="evidence" value="ECO:0007669"/>
    <property type="project" value="InterPro"/>
</dbReference>
<accession>A0AAN6DSS4</accession>
<keyword evidence="9" id="KW-1185">Reference proteome</keyword>
<organism evidence="8 9">
    <name type="scientific">Exophiala viscosa</name>
    <dbReference type="NCBI Taxonomy" id="2486360"/>
    <lineage>
        <taxon>Eukaryota</taxon>
        <taxon>Fungi</taxon>
        <taxon>Dikarya</taxon>
        <taxon>Ascomycota</taxon>
        <taxon>Pezizomycotina</taxon>
        <taxon>Eurotiomycetes</taxon>
        <taxon>Chaetothyriomycetidae</taxon>
        <taxon>Chaetothyriales</taxon>
        <taxon>Herpotrichiellaceae</taxon>
        <taxon>Exophiala</taxon>
    </lineage>
</organism>
<evidence type="ECO:0000256" key="3">
    <source>
        <dbReference type="ARBA" id="ARBA00023015"/>
    </source>
</evidence>
<evidence type="ECO:0000256" key="1">
    <source>
        <dbReference type="ARBA" id="ARBA00004123"/>
    </source>
</evidence>
<comment type="subcellular location">
    <subcellularLocation>
        <location evidence="1">Nucleus</location>
    </subcellularLocation>
</comment>
<dbReference type="Proteomes" id="UP001203852">
    <property type="component" value="Unassembled WGS sequence"/>
</dbReference>
<feature type="compositionally biased region" description="Basic residues" evidence="6">
    <location>
        <begin position="63"/>
        <end position="74"/>
    </location>
</feature>
<comment type="caution">
    <text evidence="8">The sequence shown here is derived from an EMBL/GenBank/DDBJ whole genome shotgun (WGS) entry which is preliminary data.</text>
</comment>
<keyword evidence="2" id="KW-0479">Metal-binding</keyword>
<dbReference type="InterPro" id="IPR050815">
    <property type="entry name" value="TF_fung"/>
</dbReference>
<keyword evidence="3" id="KW-0805">Transcription regulation</keyword>
<evidence type="ECO:0000313" key="9">
    <source>
        <dbReference type="Proteomes" id="UP001203852"/>
    </source>
</evidence>
<dbReference type="CDD" id="cd12148">
    <property type="entry name" value="fungal_TF_MHR"/>
    <property type="match status" value="1"/>
</dbReference>
<evidence type="ECO:0000313" key="8">
    <source>
        <dbReference type="EMBL" id="KAI1612165.1"/>
    </source>
</evidence>
<evidence type="ECO:0000256" key="5">
    <source>
        <dbReference type="ARBA" id="ARBA00023242"/>
    </source>
</evidence>
<name>A0AAN6DSS4_9EURO</name>
<feature type="domain" description="Xylanolytic transcriptional activator regulatory" evidence="7">
    <location>
        <begin position="291"/>
        <end position="372"/>
    </location>
</feature>
<dbReference type="AlphaFoldDB" id="A0AAN6DSS4"/>
<keyword evidence="4" id="KW-0804">Transcription</keyword>
<dbReference type="InterPro" id="IPR007219">
    <property type="entry name" value="XnlR_reg_dom"/>
</dbReference>
<dbReference type="PANTHER" id="PTHR47338:SF10">
    <property type="entry name" value="TRANSCRIPTION FACTOR DOMAIN-CONTAINING PROTEIN-RELATED"/>
    <property type="match status" value="1"/>
</dbReference>
<dbReference type="EMBL" id="MU404355">
    <property type="protein sequence ID" value="KAI1612165.1"/>
    <property type="molecule type" value="Genomic_DNA"/>
</dbReference>
<evidence type="ECO:0000256" key="6">
    <source>
        <dbReference type="SAM" id="MobiDB-lite"/>
    </source>
</evidence>
<dbReference type="Pfam" id="PF04082">
    <property type="entry name" value="Fungal_trans"/>
    <property type="match status" value="1"/>
</dbReference>
<evidence type="ECO:0000256" key="4">
    <source>
        <dbReference type="ARBA" id="ARBA00023163"/>
    </source>
</evidence>
<feature type="compositionally biased region" description="Polar residues" evidence="6">
    <location>
        <begin position="95"/>
        <end position="107"/>
    </location>
</feature>
<feature type="region of interest" description="Disordered" evidence="6">
    <location>
        <begin position="1"/>
        <end position="107"/>
    </location>
</feature>
<sequence>MASSTSHPEFTFVSAEDVAGQAADNMVEPDPVEIPQVDKEGNMKRPSCSRCLDENYPCMYSNSKRKPGPRKGMPRKSATGSQGHAGSRPSHAAAVSTTESTFAQGNSDYSSASFLPSLQQPANQSFLPSPSEQRPLSQAGIGRYGASITNQATDHAGPSSYLPPLHSSETSVNLPVSLMTDLDLHQERELLNHFFAHIHPSIPLFDEAKFFQQYERAMIDSHLLLTICVVTTKILGQSEYWNGNSLDDRVKYLLEMEPISNATSTALNLDIFRRACLLAFYEFHQLPGDGAWLRIGQLTRKAYQWGLHQIDSHNQHPIWSKLLVNNAEIKEWRCLWWCIYCLDSYSNITAYTPFVVETESIATALITVSQDNPQFQDQVFLPAETSQLWWTIQEVTRSRGDFGFNMHIITTLFLREASTLRRLQICNPSARVHSRRRALEECMSAIRLALPARYLNATRDVLKSETPRAHHARLISVLHLHTARIFLSLPTDPPQQDEGLWQTGWQQSIESCEDIVAVAQQWDSQFSSTVDPAVCHVMLAALVLLYLDENAYSPEKQGLTPQNLHKEVLLLFLEQFATSWALPRLLICRDPDVHMGLMLIVI</sequence>
<gene>
    <name evidence="8" type="ORF">EDD36DRAFT_466004</name>
</gene>
<reference evidence="8" key="1">
    <citation type="journal article" date="2022" name="bioRxiv">
        <title>Deciphering the potential niche of two novel black yeast fungi from a biological soil crust based on their genomes, phenotypes, and melanin regulation.</title>
        <authorList>
            <consortium name="DOE Joint Genome Institute"/>
            <person name="Carr E.C."/>
            <person name="Barton Q."/>
            <person name="Grambo S."/>
            <person name="Sullivan M."/>
            <person name="Renfro C.M."/>
            <person name="Kuo A."/>
            <person name="Pangilinan J."/>
            <person name="Lipzen A."/>
            <person name="Keymanesh K."/>
            <person name="Savage E."/>
            <person name="Barry K."/>
            <person name="Grigoriev I.V."/>
            <person name="Riekhof W.R."/>
            <person name="Harris S.S."/>
        </authorList>
    </citation>
    <scope>NUCLEOTIDE SEQUENCE</scope>
    <source>
        <strain evidence="8">JF 03-4F</strain>
    </source>
</reference>
<dbReference type="GO" id="GO:0008270">
    <property type="term" value="F:zinc ion binding"/>
    <property type="evidence" value="ECO:0007669"/>
    <property type="project" value="InterPro"/>
</dbReference>
<evidence type="ECO:0000256" key="2">
    <source>
        <dbReference type="ARBA" id="ARBA00022723"/>
    </source>
</evidence>
<evidence type="ECO:0000259" key="7">
    <source>
        <dbReference type="SMART" id="SM00906"/>
    </source>
</evidence>
<dbReference type="PANTHER" id="PTHR47338">
    <property type="entry name" value="ZN(II)2CYS6 TRANSCRIPTION FACTOR (EUROFUNG)-RELATED"/>
    <property type="match status" value="1"/>
</dbReference>
<dbReference type="GO" id="GO:0006351">
    <property type="term" value="P:DNA-templated transcription"/>
    <property type="evidence" value="ECO:0007669"/>
    <property type="project" value="InterPro"/>
</dbReference>
<keyword evidence="5" id="KW-0539">Nucleus</keyword>